<dbReference type="InterPro" id="IPR042105">
    <property type="entry name" value="Ribosomal_bL31_sf"/>
</dbReference>
<gene>
    <name evidence="8 9" type="primary">rpmE</name>
    <name evidence="10" type="ORF">HT99x_001135</name>
    <name evidence="9" type="ORF">HT99x_01943</name>
</gene>
<feature type="binding site" evidence="8">
    <location>
        <position position="18"/>
    </location>
    <ligand>
        <name>Zn(2+)</name>
        <dbReference type="ChEBI" id="CHEBI:29105"/>
    </ligand>
</feature>
<dbReference type="NCBIfam" id="NF000612">
    <property type="entry name" value="PRK00019.1"/>
    <property type="match status" value="1"/>
</dbReference>
<keyword evidence="4 8" id="KW-0694">RNA-binding</keyword>
<dbReference type="PANTHER" id="PTHR33280">
    <property type="entry name" value="50S RIBOSOMAL PROTEIN L31, CHLOROPLASTIC"/>
    <property type="match status" value="1"/>
</dbReference>
<keyword evidence="11" id="KW-1185">Reference proteome</keyword>
<evidence type="ECO:0000256" key="5">
    <source>
        <dbReference type="ARBA" id="ARBA00022980"/>
    </source>
</evidence>
<comment type="function">
    <text evidence="8">Binds the 23S rRNA.</text>
</comment>
<comment type="cofactor">
    <cofactor evidence="8">
        <name>Zn(2+)</name>
        <dbReference type="ChEBI" id="CHEBI:29105"/>
    </cofactor>
    <text evidence="8">Binds 1 zinc ion per subunit.</text>
</comment>
<sequence length="80" mass="9312">MKADIHPDYKVVSVVCNCGNTFETRSTYRQETMRVDICNECHPFYTGKHKVVDTEGRIDKFYRRYGAKNKIESAQTSESK</sequence>
<protein>
    <recommendedName>
        <fullName evidence="7 8">Large ribosomal subunit protein bL31</fullName>
    </recommendedName>
</protein>
<evidence type="ECO:0000256" key="7">
    <source>
        <dbReference type="ARBA" id="ARBA00035687"/>
    </source>
</evidence>
<dbReference type="InterPro" id="IPR027491">
    <property type="entry name" value="Ribosomal_bL31_A"/>
</dbReference>
<evidence type="ECO:0000256" key="4">
    <source>
        <dbReference type="ARBA" id="ARBA00022884"/>
    </source>
</evidence>
<dbReference type="STRING" id="295108.HT99x_01943"/>
<evidence type="ECO:0000313" key="10">
    <source>
        <dbReference type="EMBL" id="MCS5710023.1"/>
    </source>
</evidence>
<keyword evidence="8" id="KW-0862">Zinc</keyword>
<dbReference type="GO" id="GO:1990904">
    <property type="term" value="C:ribonucleoprotein complex"/>
    <property type="evidence" value="ECO:0007669"/>
    <property type="project" value="UniProtKB-KW"/>
</dbReference>
<evidence type="ECO:0000313" key="11">
    <source>
        <dbReference type="Proteomes" id="UP000051497"/>
    </source>
</evidence>
<keyword evidence="6 8" id="KW-0687">Ribonucleoprotein</keyword>
<dbReference type="PANTHER" id="PTHR33280:SF1">
    <property type="entry name" value="LARGE RIBOSOMAL SUBUNIT PROTEIN BL31C"/>
    <property type="match status" value="1"/>
</dbReference>
<dbReference type="GO" id="GO:0005840">
    <property type="term" value="C:ribosome"/>
    <property type="evidence" value="ECO:0007669"/>
    <property type="project" value="UniProtKB-KW"/>
</dbReference>
<feature type="binding site" evidence="8">
    <location>
        <position position="38"/>
    </location>
    <ligand>
        <name>Zn(2+)</name>
        <dbReference type="ChEBI" id="CHEBI:29105"/>
    </ligand>
</feature>
<dbReference type="PATRIC" id="fig|1590043.3.peg.1982"/>
<name>A0A0Q9YK22_9GAMM</name>
<keyword evidence="3 8" id="KW-0699">rRNA-binding</keyword>
<comment type="subunit">
    <text evidence="2 8">Part of the 50S ribosomal subunit.</text>
</comment>
<comment type="caution">
    <text evidence="9">The sequence shown here is derived from an EMBL/GenBank/DDBJ whole genome shotgun (WGS) entry which is preliminary data.</text>
</comment>
<comment type="similarity">
    <text evidence="1 8">Belongs to the bacterial ribosomal protein bL31 family. Type A subfamily.</text>
</comment>
<dbReference type="AlphaFoldDB" id="A0A0Q9YK22"/>
<evidence type="ECO:0000256" key="2">
    <source>
        <dbReference type="ARBA" id="ARBA00011838"/>
    </source>
</evidence>
<dbReference type="InterPro" id="IPR034704">
    <property type="entry name" value="Ribosomal_bL28/bL31-like_sf"/>
</dbReference>
<feature type="binding site" evidence="8">
    <location>
        <position position="41"/>
    </location>
    <ligand>
        <name>Zn(2+)</name>
        <dbReference type="ChEBI" id="CHEBI:29105"/>
    </ligand>
</feature>
<organism evidence="9">
    <name type="scientific">Candidatus Berkiella aquae</name>
    <dbReference type="NCBI Taxonomy" id="295108"/>
    <lineage>
        <taxon>Bacteria</taxon>
        <taxon>Pseudomonadati</taxon>
        <taxon>Pseudomonadota</taxon>
        <taxon>Gammaproteobacteria</taxon>
        <taxon>Candidatus Berkiellales</taxon>
        <taxon>Candidatus Berkiellaceae</taxon>
        <taxon>Candidatus Berkiella</taxon>
    </lineage>
</organism>
<evidence type="ECO:0000313" key="9">
    <source>
        <dbReference type="EMBL" id="KRG21023.1"/>
    </source>
</evidence>
<dbReference type="EMBL" id="LKAJ01000007">
    <property type="protein sequence ID" value="KRG21023.1"/>
    <property type="molecule type" value="Genomic_DNA"/>
</dbReference>
<reference evidence="10" key="2">
    <citation type="journal article" date="2016" name="Genome Announc.">
        <title>Draft Genome Sequences of Two Novel Amoeba-Resistant Intranuclear Bacteria, 'Candidatus Berkiella cookevillensis' and 'Candidatus Berkiella aquae'.</title>
        <authorList>
            <person name="Mehari Y.T."/>
            <person name="Arivett B.A."/>
            <person name="Farone A.L."/>
            <person name="Gunderson J.H."/>
            <person name="Farone M.B."/>
        </authorList>
    </citation>
    <scope>NUCLEOTIDE SEQUENCE</scope>
    <source>
        <strain evidence="10">HT99</strain>
    </source>
</reference>
<dbReference type="PRINTS" id="PR01249">
    <property type="entry name" value="RIBOSOMALL31"/>
</dbReference>
<dbReference type="NCBIfam" id="TIGR00105">
    <property type="entry name" value="L31"/>
    <property type="match status" value="1"/>
</dbReference>
<reference evidence="10" key="3">
    <citation type="submission" date="2021-06" db="EMBL/GenBank/DDBJ databases">
        <title>Genomic Description and Analysis of Intracellular Bacteria, Candidatus Berkiella cookevillensis and Candidatus Berkiella aquae.</title>
        <authorList>
            <person name="Kidane D.T."/>
            <person name="Mehari Y.T."/>
            <person name="Rice F.C."/>
            <person name="Arivett B.A."/>
            <person name="Farone A.L."/>
            <person name="Berk S.G."/>
            <person name="Farone M.B."/>
        </authorList>
    </citation>
    <scope>NUCLEOTIDE SEQUENCE</scope>
    <source>
        <strain evidence="10">HT99</strain>
    </source>
</reference>
<reference evidence="9" key="1">
    <citation type="submission" date="2015-09" db="EMBL/GenBank/DDBJ databases">
        <title>Draft Genome Sequences of Two Novel Amoeba-resistant Intranuclear Bacteria, Candidatus Berkiella cookevillensis and Candidatus Berkiella aquae.</title>
        <authorList>
            <person name="Mehari Y.T."/>
            <person name="Arivett B.A."/>
            <person name="Farone A.L."/>
            <person name="Gunderson J.H."/>
            <person name="Farone M.B."/>
        </authorList>
    </citation>
    <scope>NUCLEOTIDE SEQUENCE [LARGE SCALE GENOMIC DNA]</scope>
    <source>
        <strain evidence="9">HT99</strain>
    </source>
</reference>
<dbReference type="GO" id="GO:0019843">
    <property type="term" value="F:rRNA binding"/>
    <property type="evidence" value="ECO:0007669"/>
    <property type="project" value="UniProtKB-KW"/>
</dbReference>
<evidence type="ECO:0000256" key="3">
    <source>
        <dbReference type="ARBA" id="ARBA00022730"/>
    </source>
</evidence>
<feature type="binding site" evidence="8">
    <location>
        <position position="16"/>
    </location>
    <ligand>
        <name>Zn(2+)</name>
        <dbReference type="ChEBI" id="CHEBI:29105"/>
    </ligand>
</feature>
<keyword evidence="8" id="KW-0479">Metal-binding</keyword>
<proteinExistence type="inferred from homology"/>
<dbReference type="GO" id="GO:0046872">
    <property type="term" value="F:metal ion binding"/>
    <property type="evidence" value="ECO:0007669"/>
    <property type="project" value="UniProtKB-KW"/>
</dbReference>
<accession>A0A0Q9YK22</accession>
<evidence type="ECO:0000256" key="1">
    <source>
        <dbReference type="ARBA" id="ARBA00009296"/>
    </source>
</evidence>
<dbReference type="SUPFAM" id="SSF143800">
    <property type="entry name" value="L28p-like"/>
    <property type="match status" value="1"/>
</dbReference>
<keyword evidence="5 8" id="KW-0689">Ribosomal protein</keyword>
<evidence type="ECO:0000256" key="6">
    <source>
        <dbReference type="ARBA" id="ARBA00023274"/>
    </source>
</evidence>
<dbReference type="Proteomes" id="UP000051497">
    <property type="component" value="Unassembled WGS sequence"/>
</dbReference>
<dbReference type="GO" id="GO:0003735">
    <property type="term" value="F:structural constituent of ribosome"/>
    <property type="evidence" value="ECO:0007669"/>
    <property type="project" value="InterPro"/>
</dbReference>
<dbReference type="PROSITE" id="PS01143">
    <property type="entry name" value="RIBOSOMAL_L31"/>
    <property type="match status" value="1"/>
</dbReference>
<dbReference type="Gene3D" id="4.10.830.30">
    <property type="entry name" value="Ribosomal protein L31"/>
    <property type="match status" value="1"/>
</dbReference>
<dbReference type="InterPro" id="IPR002150">
    <property type="entry name" value="Ribosomal_bL31"/>
</dbReference>
<dbReference type="EMBL" id="LKAJ02000001">
    <property type="protein sequence ID" value="MCS5710023.1"/>
    <property type="molecule type" value="Genomic_DNA"/>
</dbReference>
<dbReference type="NCBIfam" id="NF001809">
    <property type="entry name" value="PRK00528.1"/>
    <property type="match status" value="1"/>
</dbReference>
<dbReference type="OrthoDB" id="9803251at2"/>
<dbReference type="RefSeq" id="WP_075066565.1">
    <property type="nucleotide sequence ID" value="NZ_LKAJ02000001.1"/>
</dbReference>
<evidence type="ECO:0000256" key="8">
    <source>
        <dbReference type="HAMAP-Rule" id="MF_00501"/>
    </source>
</evidence>
<dbReference type="Pfam" id="PF01197">
    <property type="entry name" value="Ribosomal_L31"/>
    <property type="match status" value="1"/>
</dbReference>
<dbReference type="HAMAP" id="MF_00501">
    <property type="entry name" value="Ribosomal_bL31_1"/>
    <property type="match status" value="1"/>
</dbReference>
<dbReference type="GO" id="GO:0006412">
    <property type="term" value="P:translation"/>
    <property type="evidence" value="ECO:0007669"/>
    <property type="project" value="UniProtKB-UniRule"/>
</dbReference>